<reference evidence="4 5" key="1">
    <citation type="submission" date="2016-10" db="EMBL/GenBank/DDBJ databases">
        <authorList>
            <person name="de Groot N.N."/>
        </authorList>
    </citation>
    <scope>NUCLEOTIDE SEQUENCE [LARGE SCALE GENOMIC DNA]</scope>
    <source>
        <strain evidence="4 5">CGMCC 4.3143</strain>
    </source>
</reference>
<dbReference type="PANTHER" id="PTHR43800">
    <property type="entry name" value="PEPTIDYL-LYSINE N-ACETYLTRANSFERASE YJAB"/>
    <property type="match status" value="1"/>
</dbReference>
<dbReference type="InterPro" id="IPR016181">
    <property type="entry name" value="Acyl_CoA_acyltransferase"/>
</dbReference>
<dbReference type="Gene3D" id="3.40.630.30">
    <property type="match status" value="1"/>
</dbReference>
<dbReference type="Pfam" id="PF13508">
    <property type="entry name" value="Acetyltransf_7"/>
    <property type="match status" value="1"/>
</dbReference>
<dbReference type="EMBL" id="FNBE01000008">
    <property type="protein sequence ID" value="SDF94849.1"/>
    <property type="molecule type" value="Genomic_DNA"/>
</dbReference>
<keyword evidence="2" id="KW-0012">Acyltransferase</keyword>
<evidence type="ECO:0000256" key="1">
    <source>
        <dbReference type="ARBA" id="ARBA00022679"/>
    </source>
</evidence>
<dbReference type="RefSeq" id="WP_093083629.1">
    <property type="nucleotide sequence ID" value="NZ_FNBE01000008.1"/>
</dbReference>
<dbReference type="STRING" id="366584.SAMN05216377_1082"/>
<protein>
    <submittedName>
        <fullName evidence="4">Putative acetyltransferase</fullName>
    </submittedName>
</protein>
<organism evidence="4 5">
    <name type="scientific">Pseudonocardia oroxyli</name>
    <dbReference type="NCBI Taxonomy" id="366584"/>
    <lineage>
        <taxon>Bacteria</taxon>
        <taxon>Bacillati</taxon>
        <taxon>Actinomycetota</taxon>
        <taxon>Actinomycetes</taxon>
        <taxon>Pseudonocardiales</taxon>
        <taxon>Pseudonocardiaceae</taxon>
        <taxon>Pseudonocardia</taxon>
    </lineage>
</organism>
<name>A0A1G7QAA9_PSEOR</name>
<dbReference type="OrthoDB" id="9788300at2"/>
<keyword evidence="1 4" id="KW-0808">Transferase</keyword>
<evidence type="ECO:0000259" key="3">
    <source>
        <dbReference type="PROSITE" id="PS51186"/>
    </source>
</evidence>
<gene>
    <name evidence="4" type="ORF">SAMN05216377_1082</name>
</gene>
<proteinExistence type="predicted"/>
<evidence type="ECO:0000313" key="5">
    <source>
        <dbReference type="Proteomes" id="UP000198967"/>
    </source>
</evidence>
<dbReference type="Proteomes" id="UP000198967">
    <property type="component" value="Unassembled WGS sequence"/>
</dbReference>
<keyword evidence="5" id="KW-1185">Reference proteome</keyword>
<dbReference type="PANTHER" id="PTHR43800:SF1">
    <property type="entry name" value="PEPTIDYL-LYSINE N-ACETYLTRANSFERASE YJAB"/>
    <property type="match status" value="1"/>
</dbReference>
<accession>A0A1G7QAA9</accession>
<dbReference type="GO" id="GO:0016747">
    <property type="term" value="F:acyltransferase activity, transferring groups other than amino-acyl groups"/>
    <property type="evidence" value="ECO:0007669"/>
    <property type="project" value="InterPro"/>
</dbReference>
<evidence type="ECO:0000313" key="4">
    <source>
        <dbReference type="EMBL" id="SDF94849.1"/>
    </source>
</evidence>
<dbReference type="CDD" id="cd04301">
    <property type="entry name" value="NAT_SF"/>
    <property type="match status" value="1"/>
</dbReference>
<sequence length="139" mass="15237">MEIRPARPEDRDAVVRIWRRAVEATHPFLTPADVDALEAEVRAIPLEILVARDPGPVGWIATYEDRIEALFVDPEVHGRGVGTALLATTSATHVDVNEQNPSGRAFYAARGFVPVGRSELDGEGRPFPLLHLRREVGPG</sequence>
<dbReference type="InterPro" id="IPR000182">
    <property type="entry name" value="GNAT_dom"/>
</dbReference>
<evidence type="ECO:0000256" key="2">
    <source>
        <dbReference type="ARBA" id="ARBA00023315"/>
    </source>
</evidence>
<dbReference type="PROSITE" id="PS51186">
    <property type="entry name" value="GNAT"/>
    <property type="match status" value="1"/>
</dbReference>
<dbReference type="SUPFAM" id="SSF55729">
    <property type="entry name" value="Acyl-CoA N-acyltransferases (Nat)"/>
    <property type="match status" value="1"/>
</dbReference>
<feature type="domain" description="N-acetyltransferase" evidence="3">
    <location>
        <begin position="1"/>
        <end position="134"/>
    </location>
</feature>
<dbReference type="AlphaFoldDB" id="A0A1G7QAA9"/>